<reference evidence="4" key="2">
    <citation type="submission" date="2020-02" db="EMBL/GenBank/DDBJ databases">
        <authorList>
            <person name="Gilchrist C.L.M."/>
            <person name="Chooi Y.-H."/>
        </authorList>
    </citation>
    <scope>NUCLEOTIDE SEQUENCE</scope>
    <source>
        <strain evidence="4">MST-FP2251</strain>
    </source>
</reference>
<keyword evidence="2" id="KW-0408">Iron</keyword>
<name>A0AAD4CLZ7_ASPNN</name>
<dbReference type="EMBL" id="VCAU01000041">
    <property type="protein sequence ID" value="KAF9888980.1"/>
    <property type="molecule type" value="Genomic_DNA"/>
</dbReference>
<dbReference type="Proteomes" id="UP001194746">
    <property type="component" value="Unassembled WGS sequence"/>
</dbReference>
<reference evidence="4" key="1">
    <citation type="journal article" date="2019" name="Beilstein J. Org. Chem.">
        <title>Nanangenines: drimane sesquiterpenoids as the dominant metabolite cohort of a novel Australian fungus, Aspergillus nanangensis.</title>
        <authorList>
            <person name="Lacey H.J."/>
            <person name="Gilchrist C.L.M."/>
            <person name="Crombie A."/>
            <person name="Kalaitzis J.A."/>
            <person name="Vuong D."/>
            <person name="Rutledge P.J."/>
            <person name="Turner P."/>
            <person name="Pitt J.I."/>
            <person name="Lacey E."/>
            <person name="Chooi Y.H."/>
            <person name="Piggott A.M."/>
        </authorList>
    </citation>
    <scope>NUCLEOTIDE SEQUENCE</scope>
    <source>
        <strain evidence="4">MST-FP2251</strain>
    </source>
</reference>
<dbReference type="InterPro" id="IPR027443">
    <property type="entry name" value="IPNS-like_sf"/>
</dbReference>
<dbReference type="GO" id="GO:0046872">
    <property type="term" value="F:metal ion binding"/>
    <property type="evidence" value="ECO:0007669"/>
    <property type="project" value="UniProtKB-KW"/>
</dbReference>
<comment type="similarity">
    <text evidence="1 2">Belongs to the iron/ascorbate-dependent oxidoreductase family.</text>
</comment>
<dbReference type="PROSITE" id="PS51471">
    <property type="entry name" value="FE2OG_OXY"/>
    <property type="match status" value="1"/>
</dbReference>
<dbReference type="AlphaFoldDB" id="A0AAD4CLZ7"/>
<sequence>MTIPDMSDLYPAPFPQDVPLAPLQRLSLDKLLHHDPAEAERLTEVCTDTGFFYLDMMDHPMGRKMWEDACVAVRSGIDVLPRVPMAEKKAFKAPADIKVLDRGYQTGFVKPDGQPRDSEMFMVPAYEVFTKTPNNSFEPPAWLSQHMNSFQRAMVSGNRVANTILSVLEQNLQLSAGSFTDLHRLTDSSGDFLRVLRYPAAEADDGKPDNARFPAHKDAVSIAMLFTWVGGLQIADPEAVHQAQGGPVPEESWRWVQPLPGHAIVNLGEAMEIFSNQVLRSGLHRVVKAPGPQVAHDKYSVLLVVRPRDDTLMQSFQSPVIPQEEGEKHRESEVMTSIEWGNSKIRRLQDHIDKTFTERSGKAFALDRSWKQGKVEAV</sequence>
<dbReference type="SUPFAM" id="SSF51197">
    <property type="entry name" value="Clavaminate synthase-like"/>
    <property type="match status" value="1"/>
</dbReference>
<dbReference type="GO" id="GO:0016491">
    <property type="term" value="F:oxidoreductase activity"/>
    <property type="evidence" value="ECO:0007669"/>
    <property type="project" value="UniProtKB-KW"/>
</dbReference>
<feature type="domain" description="Fe2OG dioxygenase" evidence="3">
    <location>
        <begin position="189"/>
        <end position="309"/>
    </location>
</feature>
<evidence type="ECO:0000313" key="4">
    <source>
        <dbReference type="EMBL" id="KAF9888980.1"/>
    </source>
</evidence>
<dbReference type="InterPro" id="IPR050231">
    <property type="entry name" value="Iron_ascorbate_oxido_reductase"/>
</dbReference>
<keyword evidence="2" id="KW-0560">Oxidoreductase</keyword>
<dbReference type="InterPro" id="IPR005123">
    <property type="entry name" value="Oxoglu/Fe-dep_dioxygenase_dom"/>
</dbReference>
<evidence type="ECO:0000256" key="1">
    <source>
        <dbReference type="ARBA" id="ARBA00008056"/>
    </source>
</evidence>
<dbReference type="InterPro" id="IPR044861">
    <property type="entry name" value="IPNS-like_FE2OG_OXY"/>
</dbReference>
<organism evidence="4 5">
    <name type="scientific">Aspergillus nanangensis</name>
    <dbReference type="NCBI Taxonomy" id="2582783"/>
    <lineage>
        <taxon>Eukaryota</taxon>
        <taxon>Fungi</taxon>
        <taxon>Dikarya</taxon>
        <taxon>Ascomycota</taxon>
        <taxon>Pezizomycotina</taxon>
        <taxon>Eurotiomycetes</taxon>
        <taxon>Eurotiomycetidae</taxon>
        <taxon>Eurotiales</taxon>
        <taxon>Aspergillaceae</taxon>
        <taxon>Aspergillus</taxon>
        <taxon>Aspergillus subgen. Circumdati</taxon>
    </lineage>
</organism>
<protein>
    <recommendedName>
        <fullName evidence="3">Fe2OG dioxygenase domain-containing protein</fullName>
    </recommendedName>
</protein>
<keyword evidence="2" id="KW-0479">Metal-binding</keyword>
<proteinExistence type="inferred from homology"/>
<accession>A0AAD4CLZ7</accession>
<dbReference type="Pfam" id="PF03171">
    <property type="entry name" value="2OG-FeII_Oxy"/>
    <property type="match status" value="1"/>
</dbReference>
<evidence type="ECO:0000313" key="5">
    <source>
        <dbReference type="Proteomes" id="UP001194746"/>
    </source>
</evidence>
<dbReference type="PANTHER" id="PTHR47990">
    <property type="entry name" value="2-OXOGLUTARATE (2OG) AND FE(II)-DEPENDENT OXYGENASE SUPERFAMILY PROTEIN-RELATED"/>
    <property type="match status" value="1"/>
</dbReference>
<dbReference type="Gene3D" id="2.60.120.330">
    <property type="entry name" value="B-lactam Antibiotic, Isopenicillin N Synthase, Chain"/>
    <property type="match status" value="1"/>
</dbReference>
<evidence type="ECO:0000259" key="3">
    <source>
        <dbReference type="PROSITE" id="PS51471"/>
    </source>
</evidence>
<comment type="caution">
    <text evidence="4">The sequence shown here is derived from an EMBL/GenBank/DDBJ whole genome shotgun (WGS) entry which is preliminary data.</text>
</comment>
<keyword evidence="5" id="KW-1185">Reference proteome</keyword>
<gene>
    <name evidence="4" type="ORF">FE257_008150</name>
</gene>
<evidence type="ECO:0000256" key="2">
    <source>
        <dbReference type="RuleBase" id="RU003682"/>
    </source>
</evidence>